<sequence>MKKCSHFDTFVEQALCQNHLEKICNFLLELNFNEKSDNQINSNKKYLSCENCYLGNLNQETQNRLCLCASCLFVGCFSLNNNSHIQNHALQTGHWLIIDITYGVFYCFGCKDFQYNQTVEDFLNESFSKANFLPYGKFSEWQPSQKSLRILRKITLNSNLAVNQNPIGLKSYRIKPTSIIGLRGLINLGNTCFMNCILQTLTHIPSLRDYFLGDQHICCNKKNDNSNNKNICLVCEIMSLFQEFYSGKRSPYIPFRLLHQVWTQVKHLAGYEQQDAHEFFIAALNSIHRNFIENDVNCKALNLDKKKFINYNNCHCIIDKIFTGGLQSDVICSNCNNISTTVDPFWDISLDIFKNTSKSMKSSSNQLPKEALKLEDCLYKFTFPEILTSFNCSNCKSSREAKKQFTMKKLPVVCCFHLKRFEQTNRVHKKISDHISFPEILDMSPFMSNISSNPNYTSNKETSNIDNQNRRLQTNRYFLFAVVNHHGTLESGHYTSFIRLKNDQWFKCDDHIISKASLSDVMNSEGYLLFYHKIWHEYE</sequence>
<keyword evidence="7 15" id="KW-0378">Hydrolase</keyword>
<evidence type="ECO:0000259" key="16">
    <source>
        <dbReference type="PROSITE" id="PS50235"/>
    </source>
</evidence>
<dbReference type="GO" id="GO:0004843">
    <property type="term" value="F:cysteine-type deubiquitinase activity"/>
    <property type="evidence" value="ECO:0007669"/>
    <property type="project" value="UniProtKB-UniRule"/>
</dbReference>
<evidence type="ECO:0000256" key="14">
    <source>
        <dbReference type="PROSITE-ProRule" id="PRU00502"/>
    </source>
</evidence>
<reference evidence="18" key="1">
    <citation type="submission" date="2021-02" db="EMBL/GenBank/DDBJ databases">
        <authorList>
            <person name="Nowell W R."/>
        </authorList>
    </citation>
    <scope>NUCLEOTIDE SEQUENCE</scope>
    <source>
        <strain evidence="18">Ploen Becks lab</strain>
    </source>
</reference>
<evidence type="ECO:0000259" key="17">
    <source>
        <dbReference type="PROSITE" id="PS50271"/>
    </source>
</evidence>
<proteinExistence type="inferred from homology"/>
<dbReference type="InterPro" id="IPR001394">
    <property type="entry name" value="Peptidase_C19_UCH"/>
</dbReference>
<dbReference type="Gene3D" id="3.90.70.10">
    <property type="entry name" value="Cysteine proteinases"/>
    <property type="match status" value="1"/>
</dbReference>
<evidence type="ECO:0000256" key="15">
    <source>
        <dbReference type="RuleBase" id="RU366025"/>
    </source>
</evidence>
<keyword evidence="4" id="KW-0479">Metal-binding</keyword>
<feature type="domain" description="UBP-type" evidence="17">
    <location>
        <begin position="22"/>
        <end position="137"/>
    </location>
</feature>
<dbReference type="InterPro" id="IPR038765">
    <property type="entry name" value="Papain-like_cys_pep_sf"/>
</dbReference>
<keyword evidence="9" id="KW-0862">Zinc</keyword>
<keyword evidence="10" id="KW-0805">Transcription regulation</keyword>
<comment type="caution">
    <text evidence="18">The sequence shown here is derived from an EMBL/GenBank/DDBJ whole genome shotgun (WGS) entry which is preliminary data.</text>
</comment>
<gene>
    <name evidence="18" type="ORF">OXX778_LOCUS4799</name>
</gene>
<evidence type="ECO:0000313" key="18">
    <source>
        <dbReference type="EMBL" id="CAF0768016.1"/>
    </source>
</evidence>
<dbReference type="InterPro" id="IPR018200">
    <property type="entry name" value="USP_CS"/>
</dbReference>
<dbReference type="GO" id="GO:0005634">
    <property type="term" value="C:nucleus"/>
    <property type="evidence" value="ECO:0007669"/>
    <property type="project" value="UniProtKB-SubCell"/>
</dbReference>
<keyword evidence="6 15" id="KW-0833">Ubl conjugation pathway</keyword>
<comment type="similarity">
    <text evidence="13">Belongs to the peptidase C19 family. UBP8 subfamily.</text>
</comment>
<evidence type="ECO:0000256" key="3">
    <source>
        <dbReference type="ARBA" id="ARBA00022670"/>
    </source>
</evidence>
<dbReference type="PROSITE" id="PS50271">
    <property type="entry name" value="ZF_UBP"/>
    <property type="match status" value="1"/>
</dbReference>
<evidence type="ECO:0000256" key="2">
    <source>
        <dbReference type="ARBA" id="ARBA00004123"/>
    </source>
</evidence>
<keyword evidence="3 15" id="KW-0645">Protease</keyword>
<dbReference type="InterPro" id="IPR028889">
    <property type="entry name" value="USP"/>
</dbReference>
<evidence type="ECO:0000256" key="10">
    <source>
        <dbReference type="ARBA" id="ARBA00023015"/>
    </source>
</evidence>
<dbReference type="Pfam" id="PF02148">
    <property type="entry name" value="zf-UBP"/>
    <property type="match status" value="1"/>
</dbReference>
<evidence type="ECO:0000256" key="11">
    <source>
        <dbReference type="ARBA" id="ARBA00023163"/>
    </source>
</evidence>
<evidence type="ECO:0000256" key="4">
    <source>
        <dbReference type="ARBA" id="ARBA00022723"/>
    </source>
</evidence>
<dbReference type="PANTHER" id="PTHR21646">
    <property type="entry name" value="UBIQUITIN CARBOXYL-TERMINAL HYDROLASE"/>
    <property type="match status" value="1"/>
</dbReference>
<dbReference type="Gene3D" id="3.30.40.10">
    <property type="entry name" value="Zinc/RING finger domain, C3HC4 (zinc finger)"/>
    <property type="match status" value="1"/>
</dbReference>
<evidence type="ECO:0000256" key="9">
    <source>
        <dbReference type="ARBA" id="ARBA00022833"/>
    </source>
</evidence>
<name>A0A813QHB7_9BILA</name>
<evidence type="ECO:0000256" key="1">
    <source>
        <dbReference type="ARBA" id="ARBA00000707"/>
    </source>
</evidence>
<dbReference type="Proteomes" id="UP000663879">
    <property type="component" value="Unassembled WGS sequence"/>
</dbReference>
<evidence type="ECO:0000256" key="6">
    <source>
        <dbReference type="ARBA" id="ARBA00022786"/>
    </source>
</evidence>
<comment type="subcellular location">
    <subcellularLocation>
        <location evidence="2">Nucleus</location>
    </subcellularLocation>
</comment>
<dbReference type="SUPFAM" id="SSF54001">
    <property type="entry name" value="Cysteine proteinases"/>
    <property type="match status" value="1"/>
</dbReference>
<keyword evidence="19" id="KW-1185">Reference proteome</keyword>
<dbReference type="Pfam" id="PF00443">
    <property type="entry name" value="UCH"/>
    <property type="match status" value="1"/>
</dbReference>
<dbReference type="GO" id="GO:0006508">
    <property type="term" value="P:proteolysis"/>
    <property type="evidence" value="ECO:0007669"/>
    <property type="project" value="UniProtKB-KW"/>
</dbReference>
<keyword evidence="8 15" id="KW-0788">Thiol protease</keyword>
<dbReference type="InterPro" id="IPR001607">
    <property type="entry name" value="Znf_UBP"/>
</dbReference>
<comment type="catalytic activity">
    <reaction evidence="1 15">
        <text>Thiol-dependent hydrolysis of ester, thioester, amide, peptide and isopeptide bonds formed by the C-terminal Gly of ubiquitin (a 76-residue protein attached to proteins as an intracellular targeting signal).</text>
        <dbReference type="EC" id="3.4.19.12"/>
    </reaction>
</comment>
<evidence type="ECO:0000256" key="5">
    <source>
        <dbReference type="ARBA" id="ARBA00022771"/>
    </source>
</evidence>
<dbReference type="PROSITE" id="PS50235">
    <property type="entry name" value="USP_3"/>
    <property type="match status" value="1"/>
</dbReference>
<dbReference type="GO" id="GO:0016579">
    <property type="term" value="P:protein deubiquitination"/>
    <property type="evidence" value="ECO:0007669"/>
    <property type="project" value="InterPro"/>
</dbReference>
<dbReference type="PANTHER" id="PTHR21646:SF33">
    <property type="entry name" value="UBIQUITIN CARBOXYL-TERMINAL HYDROLASE 22"/>
    <property type="match status" value="1"/>
</dbReference>
<evidence type="ECO:0000256" key="8">
    <source>
        <dbReference type="ARBA" id="ARBA00022807"/>
    </source>
</evidence>
<evidence type="ECO:0000256" key="7">
    <source>
        <dbReference type="ARBA" id="ARBA00022801"/>
    </source>
</evidence>
<keyword evidence="5 14" id="KW-0863">Zinc-finger</keyword>
<keyword evidence="11" id="KW-0804">Transcription</keyword>
<dbReference type="OrthoDB" id="47475at2759"/>
<dbReference type="SUPFAM" id="SSF57850">
    <property type="entry name" value="RING/U-box"/>
    <property type="match status" value="1"/>
</dbReference>
<keyword evidence="12" id="KW-0539">Nucleus</keyword>
<protein>
    <recommendedName>
        <fullName evidence="15">Ubiquitin carboxyl-terminal hydrolase</fullName>
        <ecNumber evidence="15">3.4.19.12</ecNumber>
    </recommendedName>
</protein>
<dbReference type="PROSITE" id="PS00973">
    <property type="entry name" value="USP_2"/>
    <property type="match status" value="1"/>
</dbReference>
<organism evidence="18 19">
    <name type="scientific">Brachionus calyciflorus</name>
    <dbReference type="NCBI Taxonomy" id="104777"/>
    <lineage>
        <taxon>Eukaryota</taxon>
        <taxon>Metazoa</taxon>
        <taxon>Spiralia</taxon>
        <taxon>Gnathifera</taxon>
        <taxon>Rotifera</taxon>
        <taxon>Eurotatoria</taxon>
        <taxon>Monogononta</taxon>
        <taxon>Pseudotrocha</taxon>
        <taxon>Ploima</taxon>
        <taxon>Brachionidae</taxon>
        <taxon>Brachionus</taxon>
    </lineage>
</organism>
<dbReference type="AlphaFoldDB" id="A0A813QHB7"/>
<dbReference type="EC" id="3.4.19.12" evidence="15"/>
<evidence type="ECO:0000256" key="12">
    <source>
        <dbReference type="ARBA" id="ARBA00023242"/>
    </source>
</evidence>
<feature type="domain" description="USP" evidence="16">
    <location>
        <begin position="183"/>
        <end position="534"/>
    </location>
</feature>
<dbReference type="EMBL" id="CAJNOC010000491">
    <property type="protein sequence ID" value="CAF0768016.1"/>
    <property type="molecule type" value="Genomic_DNA"/>
</dbReference>
<dbReference type="InterPro" id="IPR050185">
    <property type="entry name" value="Ub_carboxyl-term_hydrolase"/>
</dbReference>
<evidence type="ECO:0000313" key="19">
    <source>
        <dbReference type="Proteomes" id="UP000663879"/>
    </source>
</evidence>
<accession>A0A813QHB7</accession>
<dbReference type="GO" id="GO:0008270">
    <property type="term" value="F:zinc ion binding"/>
    <property type="evidence" value="ECO:0007669"/>
    <property type="project" value="UniProtKB-KW"/>
</dbReference>
<dbReference type="InterPro" id="IPR013083">
    <property type="entry name" value="Znf_RING/FYVE/PHD"/>
</dbReference>
<evidence type="ECO:0000256" key="13">
    <source>
        <dbReference type="ARBA" id="ARBA00038490"/>
    </source>
</evidence>
<dbReference type="PROSITE" id="PS00972">
    <property type="entry name" value="USP_1"/>
    <property type="match status" value="1"/>
</dbReference>